<comment type="caution">
    <text evidence="1">The sequence shown here is derived from an EMBL/GenBank/DDBJ whole genome shotgun (WGS) entry which is preliminary data.</text>
</comment>
<keyword evidence="2" id="KW-1185">Reference proteome</keyword>
<reference evidence="1 2" key="1">
    <citation type="submission" date="2024-02" db="EMBL/GenBank/DDBJ databases">
        <authorList>
            <person name="Saticioglu I.B."/>
        </authorList>
    </citation>
    <scope>NUCLEOTIDE SEQUENCE [LARGE SCALE GENOMIC DNA]</scope>
    <source>
        <strain evidence="1 2">Mu-86</strain>
    </source>
</reference>
<proteinExistence type="predicted"/>
<protein>
    <recommendedName>
        <fullName evidence="3">Antitoxin VbhA domain-containing protein</fullName>
    </recommendedName>
</protein>
<organism evidence="1 2">
    <name type="scientific">Microbacterium marmarense</name>
    <dbReference type="NCBI Taxonomy" id="3122051"/>
    <lineage>
        <taxon>Bacteria</taxon>
        <taxon>Bacillati</taxon>
        <taxon>Actinomycetota</taxon>
        <taxon>Actinomycetes</taxon>
        <taxon>Micrococcales</taxon>
        <taxon>Microbacteriaceae</taxon>
        <taxon>Microbacterium</taxon>
    </lineage>
</organism>
<dbReference type="RefSeq" id="WP_337338524.1">
    <property type="nucleotide sequence ID" value="NZ_JBBDGL010000003.1"/>
</dbReference>
<sequence>MPTPEESAAARKQRAEEVMKAVADGANVSDETLKLSNEFTDEWTSRIVARLKRTFRR</sequence>
<name>A0ABU8LW03_9MICO</name>
<dbReference type="Proteomes" id="UP001368654">
    <property type="component" value="Unassembled WGS sequence"/>
</dbReference>
<dbReference type="EMBL" id="JBBDGL010000003">
    <property type="protein sequence ID" value="MEJ1156078.1"/>
    <property type="molecule type" value="Genomic_DNA"/>
</dbReference>
<evidence type="ECO:0000313" key="2">
    <source>
        <dbReference type="Proteomes" id="UP001368654"/>
    </source>
</evidence>
<gene>
    <name evidence="1" type="ORF">WDU96_10775</name>
</gene>
<evidence type="ECO:0000313" key="1">
    <source>
        <dbReference type="EMBL" id="MEJ1156078.1"/>
    </source>
</evidence>
<accession>A0ABU8LW03</accession>
<evidence type="ECO:0008006" key="3">
    <source>
        <dbReference type="Google" id="ProtNLM"/>
    </source>
</evidence>